<dbReference type="AlphaFoldDB" id="A0A136PVE6"/>
<feature type="region of interest" description="Disordered" evidence="1">
    <location>
        <begin position="108"/>
        <end position="128"/>
    </location>
</feature>
<dbReference type="OrthoDB" id="3404805at2"/>
<accession>A0A136PVE6</accession>
<organism evidence="2 3">
    <name type="scientific">Micromonospora rosaria</name>
    <dbReference type="NCBI Taxonomy" id="47874"/>
    <lineage>
        <taxon>Bacteria</taxon>
        <taxon>Bacillati</taxon>
        <taxon>Actinomycetota</taxon>
        <taxon>Actinomycetes</taxon>
        <taxon>Micromonosporales</taxon>
        <taxon>Micromonosporaceae</taxon>
        <taxon>Micromonospora</taxon>
    </lineage>
</organism>
<keyword evidence="3" id="KW-1185">Reference proteome</keyword>
<gene>
    <name evidence="2" type="ORF">AWW66_09920</name>
</gene>
<proteinExistence type="predicted"/>
<evidence type="ECO:0008006" key="4">
    <source>
        <dbReference type="Google" id="ProtNLM"/>
    </source>
</evidence>
<sequence>MSDEVVEKLRRLHQQTTELAALLASVQSQPPPGRTAGTDARGAAEVSIGAEGLPIAIEVAPDWQRRVEPRDLGSAVLSAFEDAIAEGQRAWAAGFDSDAWAAEADRFKARSDRQHTDEPLAPLPQVPVYGPGRDHLALNEEILTTFQAVRAQSATPPEPAMGRNRERTVSIALSTDGLRGCEIEPAWAATRTAREINAELSQALHGAHAILRERSAHQRREAENLEGLAQEALATLVRLADASPRPQER</sequence>
<feature type="compositionally biased region" description="Basic and acidic residues" evidence="1">
    <location>
        <begin position="108"/>
        <end position="118"/>
    </location>
</feature>
<dbReference type="Proteomes" id="UP000070620">
    <property type="component" value="Unassembled WGS sequence"/>
</dbReference>
<dbReference type="EMBL" id="LRQV01000025">
    <property type="protein sequence ID" value="KXK62146.1"/>
    <property type="molecule type" value="Genomic_DNA"/>
</dbReference>
<protein>
    <recommendedName>
        <fullName evidence="4">YbaB/EbfC DNA-binding family protein</fullName>
    </recommendedName>
</protein>
<evidence type="ECO:0000256" key="1">
    <source>
        <dbReference type="SAM" id="MobiDB-lite"/>
    </source>
</evidence>
<dbReference type="RefSeq" id="WP_067363114.1">
    <property type="nucleotide sequence ID" value="NZ_JBIUBN010000030.1"/>
</dbReference>
<name>A0A136PVE6_9ACTN</name>
<reference evidence="2 3" key="1">
    <citation type="submission" date="2016-01" db="EMBL/GenBank/DDBJ databases">
        <title>Whole genome sequence and analysis of Micromonospora rosaria DSM 803, which can produce antibacterial substance rosamicin.</title>
        <authorList>
            <person name="Yang H."/>
            <person name="He X."/>
            <person name="Zhu D."/>
        </authorList>
    </citation>
    <scope>NUCLEOTIDE SEQUENCE [LARGE SCALE GENOMIC DNA]</scope>
    <source>
        <strain evidence="2 3">DSM 803</strain>
    </source>
</reference>
<evidence type="ECO:0000313" key="2">
    <source>
        <dbReference type="EMBL" id="KXK62146.1"/>
    </source>
</evidence>
<comment type="caution">
    <text evidence="2">The sequence shown here is derived from an EMBL/GenBank/DDBJ whole genome shotgun (WGS) entry which is preliminary data.</text>
</comment>
<evidence type="ECO:0000313" key="3">
    <source>
        <dbReference type="Proteomes" id="UP000070620"/>
    </source>
</evidence>